<dbReference type="EMBL" id="FXAW01000002">
    <property type="protein sequence ID" value="SMG21084.1"/>
    <property type="molecule type" value="Genomic_DNA"/>
</dbReference>
<sequence>MAGGKETPRQKMIGMMYLVLTALLALNVSVTVLDKFIDINNSLEVSVDAAKEQNGNTLRRIENAVEESGSRPDDVKILDKAKVIREKTRDMIAELKTYKDTFIDITGGYNEDGEMVGKTDYDMVGNYMMPENENNGIKLQKSLNEYANFVDETVADSAVSFDPLALDANENPRFQDDPNQNGKDWATLEFMGAPTPAALATISDYQNKVMAYEARALDLLARRVGAGDLKFDLIQLVALPESKVVAAGAKYKADLIVAASSSAEDPEMTFNGKEIDVESGSGKIEFTATPASSYGEEGTARKTYEATAKLKDSVYRQEIEYFVAEPIIQVQSAALSQLYLNCGNELDVLVPALGTAYNPSFSVQGGSSIEGQERGRVTIIPNAPKVTLGVSSNGNKIGNKEFSVRRIPKPDVEVYNGSKPVNLKQGEKATAMRVLRVQAIADENFKAQLPKDAQYKVTRWTITLARGPRPVGQPIKATSETVNISQLMSNARPGDRLVVQVDQVLRRNFRGNTEEVALGELVYPITLN</sequence>
<evidence type="ECO:0000259" key="3">
    <source>
        <dbReference type="Pfam" id="PF21601"/>
    </source>
</evidence>
<dbReference type="InterPro" id="IPR022720">
    <property type="entry name" value="Motility-assoc_prot_GldM_N"/>
</dbReference>
<dbReference type="Proteomes" id="UP000193804">
    <property type="component" value="Unassembled WGS sequence"/>
</dbReference>
<dbReference type="InterPro" id="IPR048406">
    <property type="entry name" value="GldM_Ig-like-2"/>
</dbReference>
<dbReference type="STRING" id="1028.SAMN05661096_01154"/>
<dbReference type="InterPro" id="IPR019859">
    <property type="entry name" value="Motility-assoc_prot_GldM"/>
</dbReference>
<dbReference type="InterPro" id="IPR022719">
    <property type="entry name" value="Motility-assoc_prot_GldM_C"/>
</dbReference>
<proteinExistence type="predicted"/>
<reference evidence="6" key="1">
    <citation type="submission" date="2017-04" db="EMBL/GenBank/DDBJ databases">
        <authorList>
            <person name="Varghese N."/>
            <person name="Submissions S."/>
        </authorList>
    </citation>
    <scope>NUCLEOTIDE SEQUENCE [LARGE SCALE GENOMIC DNA]</scope>
    <source>
        <strain evidence="6">DSM 4125</strain>
    </source>
</reference>
<dbReference type="NCBIfam" id="TIGR03517">
    <property type="entry name" value="GldM_gliding"/>
    <property type="match status" value="1"/>
</dbReference>
<feature type="domain" description="Gliding motility-associated protein GldM second immunoglobulin-like" evidence="4">
    <location>
        <begin position="328"/>
        <end position="405"/>
    </location>
</feature>
<protein>
    <submittedName>
        <fullName evidence="5">Gliding motility-associated protein GldM</fullName>
    </submittedName>
</protein>
<evidence type="ECO:0000259" key="4">
    <source>
        <dbReference type="Pfam" id="PF21602"/>
    </source>
</evidence>
<dbReference type="Pfam" id="PF12081">
    <property type="entry name" value="GldM_1st"/>
    <property type="match status" value="1"/>
</dbReference>
<dbReference type="Pfam" id="PF12080">
    <property type="entry name" value="GldM_4th"/>
    <property type="match status" value="1"/>
</dbReference>
<gene>
    <name evidence="5" type="ORF">SAMN05661096_01154</name>
</gene>
<keyword evidence="6" id="KW-1185">Reference proteome</keyword>
<organism evidence="5 6">
    <name type="scientific">Marivirga sericea</name>
    <dbReference type="NCBI Taxonomy" id="1028"/>
    <lineage>
        <taxon>Bacteria</taxon>
        <taxon>Pseudomonadati</taxon>
        <taxon>Bacteroidota</taxon>
        <taxon>Cytophagia</taxon>
        <taxon>Cytophagales</taxon>
        <taxon>Marivirgaceae</taxon>
        <taxon>Marivirga</taxon>
    </lineage>
</organism>
<dbReference type="Pfam" id="PF21601">
    <property type="entry name" value="GldM_2nd"/>
    <property type="match status" value="1"/>
</dbReference>
<name>A0A1X7J0A2_9BACT</name>
<evidence type="ECO:0000313" key="6">
    <source>
        <dbReference type="Proteomes" id="UP000193804"/>
    </source>
</evidence>
<dbReference type="Pfam" id="PF21602">
    <property type="entry name" value="GldM_3rd"/>
    <property type="match status" value="1"/>
</dbReference>
<dbReference type="RefSeq" id="WP_085516127.1">
    <property type="nucleotide sequence ID" value="NZ_FXAW01000002.1"/>
</dbReference>
<accession>A0A1X7J0A2</accession>
<dbReference type="OrthoDB" id="1490890at2"/>
<feature type="domain" description="Gliding motility-associated protein GldM first immunoglobulin-like" evidence="3">
    <location>
        <begin position="226"/>
        <end position="324"/>
    </location>
</feature>
<feature type="domain" description="Gliding motility-associated protein GldM N-terminal" evidence="2">
    <location>
        <begin position="32"/>
        <end position="221"/>
    </location>
</feature>
<evidence type="ECO:0000259" key="1">
    <source>
        <dbReference type="Pfam" id="PF12080"/>
    </source>
</evidence>
<dbReference type="InterPro" id="IPR048405">
    <property type="entry name" value="GldM_Ig-like-1"/>
</dbReference>
<evidence type="ECO:0000259" key="2">
    <source>
        <dbReference type="Pfam" id="PF12081"/>
    </source>
</evidence>
<evidence type="ECO:0000313" key="5">
    <source>
        <dbReference type="EMBL" id="SMG21084.1"/>
    </source>
</evidence>
<feature type="domain" description="Gliding motility-associated protein GldM C-terminal" evidence="1">
    <location>
        <begin position="408"/>
        <end position="522"/>
    </location>
</feature>
<dbReference type="AlphaFoldDB" id="A0A1X7J0A2"/>